<name>A0A853I015_9GAMM</name>
<keyword evidence="1" id="KW-1133">Transmembrane helix</keyword>
<evidence type="ECO:0000313" key="4">
    <source>
        <dbReference type="Proteomes" id="UP000569732"/>
    </source>
</evidence>
<evidence type="ECO:0000259" key="2">
    <source>
        <dbReference type="Pfam" id="PF00498"/>
    </source>
</evidence>
<feature type="transmembrane region" description="Helical" evidence="1">
    <location>
        <begin position="186"/>
        <end position="208"/>
    </location>
</feature>
<dbReference type="InterPro" id="IPR000253">
    <property type="entry name" value="FHA_dom"/>
</dbReference>
<proteinExistence type="predicted"/>
<dbReference type="InterPro" id="IPR008984">
    <property type="entry name" value="SMAD_FHA_dom_sf"/>
</dbReference>
<accession>A0A853I015</accession>
<feature type="transmembrane region" description="Helical" evidence="1">
    <location>
        <begin position="120"/>
        <end position="141"/>
    </location>
</feature>
<dbReference type="Proteomes" id="UP000569732">
    <property type="component" value="Unassembled WGS sequence"/>
</dbReference>
<dbReference type="Gene3D" id="2.60.200.20">
    <property type="match status" value="1"/>
</dbReference>
<dbReference type="RefSeq" id="WP_180568799.1">
    <property type="nucleotide sequence ID" value="NZ_JACCKB010000017.1"/>
</dbReference>
<dbReference type="EMBL" id="JACCKB010000017">
    <property type="protein sequence ID" value="NYZ66773.1"/>
    <property type="molecule type" value="Genomic_DNA"/>
</dbReference>
<evidence type="ECO:0000256" key="1">
    <source>
        <dbReference type="SAM" id="Phobius"/>
    </source>
</evidence>
<dbReference type="CDD" id="cd00060">
    <property type="entry name" value="FHA"/>
    <property type="match status" value="1"/>
</dbReference>
<keyword evidence="4" id="KW-1185">Reference proteome</keyword>
<sequence length="313" mass="35066">MAALIIQTGIRHGRVAEVVKSRSDSLTIGRGFNNDLVLVDPYIAANQLCFRQREGEWFVDIIDETNPILINGQIIVDNTQVQSGDRLRVGRTSITVYLDNHQVEPTRKLLLSGWLHHDNLGILLPTLVLLGVCFLDAGVDFLQVSARYEWKEYVFYSLIGALIITIWAAVWSITGRLLRHEHHFSSQLLITSVAAGVYTLLEPISSYIEYATNSIFAGEVTAIFFVLVVLTGVLKFNLMFATNIVRSTTAALVASISATIFIHTMNYLEQTDHSNRPEYSSVLKAPFAHISGDSSIDEYFQELEGEFEQLKLE</sequence>
<feature type="transmembrane region" description="Helical" evidence="1">
    <location>
        <begin position="153"/>
        <end position="174"/>
    </location>
</feature>
<feature type="domain" description="FHA" evidence="2">
    <location>
        <begin position="27"/>
        <end position="90"/>
    </location>
</feature>
<dbReference type="AlphaFoldDB" id="A0A853I015"/>
<reference evidence="3 4" key="1">
    <citation type="submission" date="2020-07" db="EMBL/GenBank/DDBJ databases">
        <title>Endozoicomonas sp. nov., isolated from sediment.</title>
        <authorList>
            <person name="Gu T."/>
        </authorList>
    </citation>
    <scope>NUCLEOTIDE SEQUENCE [LARGE SCALE GENOMIC DNA]</scope>
    <source>
        <strain evidence="3 4">SM1973</strain>
    </source>
</reference>
<keyword evidence="1" id="KW-0812">Transmembrane</keyword>
<protein>
    <submittedName>
        <fullName evidence="3">FHA domain-containing protein</fullName>
    </submittedName>
</protein>
<keyword evidence="1" id="KW-0472">Membrane</keyword>
<comment type="caution">
    <text evidence="3">The sequence shown here is derived from an EMBL/GenBank/DDBJ whole genome shotgun (WGS) entry which is preliminary data.</text>
</comment>
<evidence type="ECO:0000313" key="3">
    <source>
        <dbReference type="EMBL" id="NYZ66773.1"/>
    </source>
</evidence>
<gene>
    <name evidence="3" type="ORF">H0A36_12200</name>
</gene>
<dbReference type="Pfam" id="PF00498">
    <property type="entry name" value="FHA"/>
    <property type="match status" value="1"/>
</dbReference>
<feature type="transmembrane region" description="Helical" evidence="1">
    <location>
        <begin position="214"/>
        <end position="238"/>
    </location>
</feature>
<dbReference type="SUPFAM" id="SSF49879">
    <property type="entry name" value="SMAD/FHA domain"/>
    <property type="match status" value="1"/>
</dbReference>
<organism evidence="3 4">
    <name type="scientific">Spartinivicinus marinus</name>
    <dbReference type="NCBI Taxonomy" id="2994442"/>
    <lineage>
        <taxon>Bacteria</taxon>
        <taxon>Pseudomonadati</taxon>
        <taxon>Pseudomonadota</taxon>
        <taxon>Gammaproteobacteria</taxon>
        <taxon>Oceanospirillales</taxon>
        <taxon>Zooshikellaceae</taxon>
        <taxon>Spartinivicinus</taxon>
    </lineage>
</organism>
<feature type="transmembrane region" description="Helical" evidence="1">
    <location>
        <begin position="250"/>
        <end position="268"/>
    </location>
</feature>